<protein>
    <recommendedName>
        <fullName evidence="3">Exopolyphosphatase</fullName>
        <ecNumber evidence="2">3.6.1.11</ecNumber>
    </recommendedName>
</protein>
<accession>A0A1B2DBH1</accession>
<dbReference type="SUPFAM" id="SSF53067">
    <property type="entry name" value="Actin-like ATPase domain"/>
    <property type="match status" value="2"/>
</dbReference>
<dbReference type="Pfam" id="PF02541">
    <property type="entry name" value="Ppx-GppA"/>
    <property type="match status" value="1"/>
</dbReference>
<dbReference type="Pfam" id="PF21447">
    <property type="entry name" value="Ppx-GppA_III"/>
    <property type="match status" value="1"/>
</dbReference>
<evidence type="ECO:0000256" key="3">
    <source>
        <dbReference type="ARBA" id="ARBA00020416"/>
    </source>
</evidence>
<dbReference type="GO" id="GO:0006357">
    <property type="term" value="P:regulation of transcription by RNA polymerase II"/>
    <property type="evidence" value="ECO:0007669"/>
    <property type="project" value="TreeGrafter"/>
</dbReference>
<comment type="catalytic activity">
    <reaction evidence="5">
        <text>[phosphate](n) + H2O = [phosphate](n-1) + phosphate + H(+)</text>
        <dbReference type="Rhea" id="RHEA:21528"/>
        <dbReference type="Rhea" id="RHEA-COMP:9859"/>
        <dbReference type="Rhea" id="RHEA-COMP:14279"/>
        <dbReference type="ChEBI" id="CHEBI:15377"/>
        <dbReference type="ChEBI" id="CHEBI:15378"/>
        <dbReference type="ChEBI" id="CHEBI:16838"/>
        <dbReference type="ChEBI" id="CHEBI:43474"/>
        <dbReference type="EC" id="3.6.1.11"/>
    </reaction>
</comment>
<dbReference type="EMBL" id="CP016808">
    <property type="protein sequence ID" value="ANY65057.1"/>
    <property type="molecule type" value="Genomic_DNA"/>
</dbReference>
<feature type="domain" description="Ppx/GppA phosphatase N-terminal" evidence="6">
    <location>
        <begin position="20"/>
        <end position="302"/>
    </location>
</feature>
<dbReference type="Gene3D" id="3.30.420.150">
    <property type="entry name" value="Exopolyphosphatase. Domain 2"/>
    <property type="match status" value="1"/>
</dbReference>
<dbReference type="PIRSF" id="PIRSF001267">
    <property type="entry name" value="Pyrophosphatase_GppA_Ppx"/>
    <property type="match status" value="1"/>
</dbReference>
<dbReference type="PANTHER" id="PTHR30005:SF0">
    <property type="entry name" value="RETROGRADE REGULATION PROTEIN 2"/>
    <property type="match status" value="1"/>
</dbReference>
<dbReference type="PANTHER" id="PTHR30005">
    <property type="entry name" value="EXOPOLYPHOSPHATASE"/>
    <property type="match status" value="1"/>
</dbReference>
<dbReference type="InterPro" id="IPR030673">
    <property type="entry name" value="PyroPPase_GppA_Ppx"/>
</dbReference>
<dbReference type="GO" id="GO:0004309">
    <property type="term" value="F:exopolyphosphatase activity"/>
    <property type="evidence" value="ECO:0007669"/>
    <property type="project" value="UniProtKB-EC"/>
</dbReference>
<dbReference type="GO" id="GO:0006793">
    <property type="term" value="P:phosphorus metabolic process"/>
    <property type="evidence" value="ECO:0007669"/>
    <property type="project" value="InterPro"/>
</dbReference>
<feature type="domain" description="Ppx/GppA phosphatase C-terminal" evidence="7">
    <location>
        <begin position="332"/>
        <end position="490"/>
    </location>
</feature>
<dbReference type="Gene3D" id="1.10.3210.10">
    <property type="entry name" value="Hypothetical protein af1432"/>
    <property type="match status" value="1"/>
</dbReference>
<dbReference type="AlphaFoldDB" id="A0A1B2DBH1"/>
<dbReference type="NCBIfam" id="TIGR03706">
    <property type="entry name" value="exo_poly_only"/>
    <property type="match status" value="1"/>
</dbReference>
<keyword evidence="4" id="KW-0378">Hydrolase</keyword>
<evidence type="ECO:0000313" key="8">
    <source>
        <dbReference type="EMBL" id="ANY65057.1"/>
    </source>
</evidence>
<gene>
    <name evidence="8" type="ORF">BBD42_00125</name>
</gene>
<dbReference type="InterPro" id="IPR003695">
    <property type="entry name" value="Ppx_GppA_N"/>
</dbReference>
<name>A0A1B2DBH1_9BACL</name>
<organism evidence="8">
    <name type="scientific">Paenibacillus sp. BIHB 4019</name>
    <dbReference type="NCBI Taxonomy" id="1870819"/>
    <lineage>
        <taxon>Bacteria</taxon>
        <taxon>Bacillati</taxon>
        <taxon>Bacillota</taxon>
        <taxon>Bacilli</taxon>
        <taxon>Bacillales</taxon>
        <taxon>Paenibacillaceae</taxon>
        <taxon>Paenibacillus</taxon>
    </lineage>
</organism>
<dbReference type="RefSeq" id="WP_099516498.1">
    <property type="nucleotide sequence ID" value="NZ_CP016808.1"/>
</dbReference>
<evidence type="ECO:0000259" key="7">
    <source>
        <dbReference type="Pfam" id="PF21447"/>
    </source>
</evidence>
<reference evidence="8" key="1">
    <citation type="submission" date="2016-08" db="EMBL/GenBank/DDBJ databases">
        <title>Complete Genome Seqeunce of Paenibacillus sp. BIHB 4019 from tea rhizoplane.</title>
        <authorList>
            <person name="Thakur R."/>
            <person name="Swarnkar M.K."/>
            <person name="Gulati A."/>
        </authorList>
    </citation>
    <scope>NUCLEOTIDE SEQUENCE [LARGE SCALE GENOMIC DNA]</scope>
    <source>
        <strain evidence="8">BIHB4019</strain>
    </source>
</reference>
<evidence type="ECO:0000256" key="1">
    <source>
        <dbReference type="ARBA" id="ARBA00007125"/>
    </source>
</evidence>
<dbReference type="InterPro" id="IPR043129">
    <property type="entry name" value="ATPase_NBD"/>
</dbReference>
<dbReference type="InterPro" id="IPR022371">
    <property type="entry name" value="Exopolyphosphatase"/>
</dbReference>
<evidence type="ECO:0000256" key="2">
    <source>
        <dbReference type="ARBA" id="ARBA00012451"/>
    </source>
</evidence>
<dbReference type="EC" id="3.6.1.11" evidence="2"/>
<evidence type="ECO:0000256" key="5">
    <source>
        <dbReference type="ARBA" id="ARBA00047607"/>
    </source>
</evidence>
<dbReference type="InterPro" id="IPR048950">
    <property type="entry name" value="Ppx_GppA_C"/>
</dbReference>
<dbReference type="SUPFAM" id="SSF109604">
    <property type="entry name" value="HD-domain/PDEase-like"/>
    <property type="match status" value="1"/>
</dbReference>
<dbReference type="InterPro" id="IPR050273">
    <property type="entry name" value="GppA/Ppx_hydrolase"/>
</dbReference>
<dbReference type="Gene3D" id="3.30.420.40">
    <property type="match status" value="1"/>
</dbReference>
<evidence type="ECO:0000256" key="4">
    <source>
        <dbReference type="ARBA" id="ARBA00022801"/>
    </source>
</evidence>
<comment type="similarity">
    <text evidence="1">Belongs to the GppA/Ppx family.</text>
</comment>
<dbReference type="CDD" id="cd24052">
    <property type="entry name" value="ASKHA_NBD_HpPPX-GppA-like"/>
    <property type="match status" value="1"/>
</dbReference>
<proteinExistence type="inferred from homology"/>
<sequence>MNEHRIGIIDIGSNSVRLVVYERTAHGAHRVIDGSKRPARLSERIDEQGNLSAEAMSELLGTLSHFRLICAHNRTGEIRAVATAAIRNASNRVVILEAIKAETGLDIELLSGEQEAAFGFLGMINAMDLEDGLLVDIGGGSTEVSLFRGRKLQHSVSFPFGCVSLNRRFASKGMLSDEALRALDNAALEAFKSVPWLTKAQGLPMIGVGGTARALGKIHQAATNYPFHQTHNYAIPGGDAEMVFDQLRALPLDKRSKFPGLSKDRVDVIVPGLAVLRQLYKLTKASGYIICGAGLRDGIFHDTRFSQESTHQDVLGFSLHNISMLHPAAPMQHVSQVNRLALQLYDELRELHQMPSRSRILLDAASSLFRIGASIDYYDYAKHTFYLIVNSHLNGLSHKEILITASIASYKSKSRARQQLRPYKEMLVESDYELIGRLGTLLQLASALDRSETQALSRLAVSLTPEQLKLHAVRPSSSLTVERLEVGELAPEFSKLWKLTPVLELPDYIQA</sequence>
<evidence type="ECO:0000259" key="6">
    <source>
        <dbReference type="Pfam" id="PF02541"/>
    </source>
</evidence>